<dbReference type="EMBL" id="JACHLI010000002">
    <property type="protein sequence ID" value="MBB4862019.1"/>
    <property type="molecule type" value="Genomic_DNA"/>
</dbReference>
<evidence type="ECO:0000313" key="8">
    <source>
        <dbReference type="EMBL" id="MBB4862019.1"/>
    </source>
</evidence>
<keyword evidence="3" id="KW-1003">Cell membrane</keyword>
<evidence type="ECO:0000313" key="9">
    <source>
        <dbReference type="Proteomes" id="UP000566995"/>
    </source>
</evidence>
<feature type="transmembrane region" description="Helical" evidence="7">
    <location>
        <begin position="291"/>
        <end position="310"/>
    </location>
</feature>
<dbReference type="GO" id="GO:0055085">
    <property type="term" value="P:transmembrane transport"/>
    <property type="evidence" value="ECO:0007669"/>
    <property type="project" value="InterPro"/>
</dbReference>
<feature type="transmembrane region" description="Helical" evidence="7">
    <location>
        <begin position="260"/>
        <end position="279"/>
    </location>
</feature>
<evidence type="ECO:0000256" key="1">
    <source>
        <dbReference type="ARBA" id="ARBA00004141"/>
    </source>
</evidence>
<comment type="caution">
    <text evidence="8">The sequence shown here is derived from an EMBL/GenBank/DDBJ whole genome shotgun (WGS) entry which is preliminary data.</text>
</comment>
<dbReference type="PANTHER" id="PTHR36838">
    <property type="entry name" value="AUXIN EFFLUX CARRIER FAMILY PROTEIN"/>
    <property type="match status" value="1"/>
</dbReference>
<feature type="transmembrane region" description="Helical" evidence="7">
    <location>
        <begin position="126"/>
        <end position="149"/>
    </location>
</feature>
<comment type="subcellular location">
    <subcellularLocation>
        <location evidence="1">Membrane</location>
        <topology evidence="1">Multi-pass membrane protein</topology>
    </subcellularLocation>
</comment>
<feature type="transmembrane region" description="Helical" evidence="7">
    <location>
        <begin position="198"/>
        <end position="216"/>
    </location>
</feature>
<protein>
    <submittedName>
        <fullName evidence="8">Putative permease</fullName>
    </submittedName>
</protein>
<feature type="transmembrane region" description="Helical" evidence="7">
    <location>
        <begin position="38"/>
        <end position="58"/>
    </location>
</feature>
<evidence type="ECO:0000256" key="2">
    <source>
        <dbReference type="ARBA" id="ARBA00022448"/>
    </source>
</evidence>
<sequence>MHTVFAVVLPIFALILVGWLCRRTNRLGPQAASEVNKLVVWLCLPALLFKVTATATWAEIWQPGFLAAFTGGCLLVFFATLIWRLLQGRPLPAASIDGLSASYANTGYMGIPLCLLVFGQDGLEPALIASLLVVCVLFAISVVCIEVGLQEEKHIGRAAWVVTKALGKNPLVVSPIIGGLWAVTGIGLPAPLLHFLDMLAAATTPCALVSLGLFLAQRQEPQGEPVGAWPLVAIKLIGQPLLTGFLAYQVFDLPPLWADSALLLSALPTGTGPFMLAEYYQREAAVVSRSILVSTLGSLVTLSLCLLWIAR</sequence>
<keyword evidence="6 7" id="KW-0472">Membrane</keyword>
<proteinExistence type="predicted"/>
<dbReference type="PANTHER" id="PTHR36838:SF3">
    <property type="entry name" value="TRANSPORTER AUXIN EFFLUX CARRIER EC FAMILY"/>
    <property type="match status" value="1"/>
</dbReference>
<feature type="transmembrane region" description="Helical" evidence="7">
    <location>
        <begin position="64"/>
        <end position="86"/>
    </location>
</feature>
<keyword evidence="4 7" id="KW-0812">Transmembrane</keyword>
<evidence type="ECO:0000256" key="6">
    <source>
        <dbReference type="ARBA" id="ARBA00023136"/>
    </source>
</evidence>
<dbReference type="Proteomes" id="UP000566995">
    <property type="component" value="Unassembled WGS sequence"/>
</dbReference>
<keyword evidence="2" id="KW-0813">Transport</keyword>
<evidence type="ECO:0000256" key="5">
    <source>
        <dbReference type="ARBA" id="ARBA00022989"/>
    </source>
</evidence>
<gene>
    <name evidence="8" type="ORF">HNP46_000856</name>
</gene>
<dbReference type="AlphaFoldDB" id="A0A7W7KFY7"/>
<dbReference type="Pfam" id="PF03547">
    <property type="entry name" value="Mem_trans"/>
    <property type="match status" value="1"/>
</dbReference>
<feature type="transmembrane region" description="Helical" evidence="7">
    <location>
        <begin position="228"/>
        <end position="248"/>
    </location>
</feature>
<dbReference type="GO" id="GO:0016020">
    <property type="term" value="C:membrane"/>
    <property type="evidence" value="ECO:0007669"/>
    <property type="project" value="UniProtKB-SubCell"/>
</dbReference>
<name>A0A7W7KFY7_PSENT</name>
<feature type="transmembrane region" description="Helical" evidence="7">
    <location>
        <begin position="98"/>
        <end position="120"/>
    </location>
</feature>
<evidence type="ECO:0000256" key="3">
    <source>
        <dbReference type="ARBA" id="ARBA00022475"/>
    </source>
</evidence>
<dbReference type="InterPro" id="IPR004776">
    <property type="entry name" value="Mem_transp_PIN-like"/>
</dbReference>
<keyword evidence="5 7" id="KW-1133">Transmembrane helix</keyword>
<accession>A0A7W7KFY7</accession>
<organism evidence="8 9">
    <name type="scientific">Pseudomonas nitroreducens</name>
    <dbReference type="NCBI Taxonomy" id="46680"/>
    <lineage>
        <taxon>Bacteria</taxon>
        <taxon>Pseudomonadati</taxon>
        <taxon>Pseudomonadota</taxon>
        <taxon>Gammaproteobacteria</taxon>
        <taxon>Pseudomonadales</taxon>
        <taxon>Pseudomonadaceae</taxon>
        <taxon>Pseudomonas</taxon>
    </lineage>
</organism>
<reference evidence="8 9" key="1">
    <citation type="submission" date="2020-08" db="EMBL/GenBank/DDBJ databases">
        <title>Functional genomics of gut bacteria from endangered species of beetles.</title>
        <authorList>
            <person name="Carlos-Shanley C."/>
        </authorList>
    </citation>
    <scope>NUCLEOTIDE SEQUENCE [LARGE SCALE GENOMIC DNA]</scope>
    <source>
        <strain evidence="8 9">S00179</strain>
    </source>
</reference>
<feature type="transmembrane region" description="Helical" evidence="7">
    <location>
        <begin position="6"/>
        <end position="22"/>
    </location>
</feature>
<dbReference type="RefSeq" id="WP_184586246.1">
    <property type="nucleotide sequence ID" value="NZ_JACHLI010000002.1"/>
</dbReference>
<evidence type="ECO:0000256" key="4">
    <source>
        <dbReference type="ARBA" id="ARBA00022692"/>
    </source>
</evidence>
<feature type="transmembrane region" description="Helical" evidence="7">
    <location>
        <begin position="170"/>
        <end position="192"/>
    </location>
</feature>
<evidence type="ECO:0000256" key="7">
    <source>
        <dbReference type="SAM" id="Phobius"/>
    </source>
</evidence>